<dbReference type="SUPFAM" id="SSF48403">
    <property type="entry name" value="Ankyrin repeat"/>
    <property type="match status" value="1"/>
</dbReference>
<evidence type="ECO:0008006" key="4">
    <source>
        <dbReference type="Google" id="ProtNLM"/>
    </source>
</evidence>
<comment type="caution">
    <text evidence="2">The sequence shown here is derived from an EMBL/GenBank/DDBJ whole genome shotgun (WGS) entry which is preliminary data.</text>
</comment>
<proteinExistence type="predicted"/>
<gene>
    <name evidence="2" type="ORF">AYO21_07294</name>
</gene>
<reference evidence="2 3" key="1">
    <citation type="submission" date="2016-03" db="EMBL/GenBank/DDBJ databases">
        <title>Draft genome sequence of the Fonsecaea monophora CBS 269.37.</title>
        <authorList>
            <person name="Bombassaro A."/>
            <person name="Vinicius W.A."/>
            <person name="De Hoog S."/>
            <person name="Sun J."/>
            <person name="Souza E.M."/>
            <person name="Raittz R.T."/>
            <person name="Costa F."/>
            <person name="Leao A.C."/>
            <person name="Tadra-Sfeir M.Z."/>
            <person name="Baura V."/>
            <person name="Balsanelli E."/>
            <person name="Pedrosa F.O."/>
            <person name="Moreno L.F."/>
            <person name="Steffens M.B."/>
            <person name="Xi L."/>
            <person name="Bocca A.L."/>
            <person name="Felipe M.S."/>
            <person name="Teixeira M."/>
            <person name="Telles Filho F.Q."/>
            <person name="Azevedo C.M."/>
            <person name="Gomes R."/>
            <person name="Vicente V.A."/>
        </authorList>
    </citation>
    <scope>NUCLEOTIDE SEQUENCE [LARGE SCALE GENOMIC DNA]</scope>
    <source>
        <strain evidence="2 3">CBS 269.37</strain>
    </source>
</reference>
<dbReference type="RefSeq" id="XP_022510424.1">
    <property type="nucleotide sequence ID" value="XM_022657251.1"/>
</dbReference>
<dbReference type="GeneID" id="34602450"/>
<dbReference type="AlphaFoldDB" id="A0A177F541"/>
<feature type="region of interest" description="Disordered" evidence="1">
    <location>
        <begin position="874"/>
        <end position="902"/>
    </location>
</feature>
<keyword evidence="3" id="KW-1185">Reference proteome</keyword>
<accession>A0A177F541</accession>
<evidence type="ECO:0000256" key="1">
    <source>
        <dbReference type="SAM" id="MobiDB-lite"/>
    </source>
</evidence>
<protein>
    <recommendedName>
        <fullName evidence="4">Fungal N-terminal domain-containing protein</fullName>
    </recommendedName>
</protein>
<dbReference type="Proteomes" id="UP000077002">
    <property type="component" value="Unassembled WGS sequence"/>
</dbReference>
<evidence type="ECO:0000313" key="3">
    <source>
        <dbReference type="Proteomes" id="UP000077002"/>
    </source>
</evidence>
<organism evidence="2 3">
    <name type="scientific">Fonsecaea monophora</name>
    <dbReference type="NCBI Taxonomy" id="254056"/>
    <lineage>
        <taxon>Eukaryota</taxon>
        <taxon>Fungi</taxon>
        <taxon>Dikarya</taxon>
        <taxon>Ascomycota</taxon>
        <taxon>Pezizomycotina</taxon>
        <taxon>Eurotiomycetes</taxon>
        <taxon>Chaetothyriomycetidae</taxon>
        <taxon>Chaetothyriales</taxon>
        <taxon>Herpotrichiellaceae</taxon>
        <taxon>Fonsecaea</taxon>
    </lineage>
</organism>
<feature type="compositionally biased region" description="Acidic residues" evidence="1">
    <location>
        <begin position="874"/>
        <end position="891"/>
    </location>
</feature>
<evidence type="ECO:0000313" key="2">
    <source>
        <dbReference type="EMBL" id="OAG38472.1"/>
    </source>
</evidence>
<dbReference type="EMBL" id="LVKK01000055">
    <property type="protein sequence ID" value="OAG38472.1"/>
    <property type="molecule type" value="Genomic_DNA"/>
</dbReference>
<dbReference type="OrthoDB" id="4157426at2759"/>
<name>A0A177F541_9EURO</name>
<dbReference type="InterPro" id="IPR036770">
    <property type="entry name" value="Ankyrin_rpt-contain_sf"/>
</dbReference>
<sequence>MSDPLSATSSVIGVVSLGLVVCQGLVTYFSTYKGQNQYLDSLTQRAENLQGCLTLLQHALPLWTVRFSDTAPHIEQHITACQASIVVLSSKLSGFKRTPGPSLHRDKLRYVAHKAAFPFTKATITELSGILDGLQENLHTVLCIVGLEASSILVKTQDVTNTKIDAVLSASGVMTARIQSASHDLSCLRAEMSTIQNDLQAVKSILGPGVPTLIQRTDGPSPNANPQNWQQGGLEIRKVQSQHLPTLTSPTGTSLHALPGRPTCSTTHTSEWSNSYICLCLRTITRRPTRSKMLFVDYFQTQEHEEDCPYYLPGAKRRKMDIWISFRSVLISRGVRCMVSLATGSAGGISANIDWIPVVSSETSPAIRVIEEVYGMLKYSVEPNVLVDNARVELMGLFAQRRAHPREVDQFGHSLLWYASFLAAWLACRRQGATRSLVSRDFAFRFEVRNIRICTDHFCASETDAAFQSFCRLLYSLASLGAKANLEDVIDGFTLLGGASAEFGALTEDLSQRGALENPSDKGKITAVYKLVDCPQWYHVLENGPLGQAILRRNPEEAIRLLQQKPSLIGELNDWGHSLLHLSIDWPLGLVILLKYGGSSLINVEDNSGAKPVRLALKSSGIATMILIAAGSGLDDNALEDVMFTSPEGVSQELFDVAVEGLVYRRKQLQRIAESYLPQYRRSFAADALKVLDEQAVEVSTALEESGIRIPGVLSIPKQQKTIYHIGELSARDAQRFFNNGFEDIDGRDYRGYTPLMGRHWWRDGPLALQYAQWLYDRGANLLCQFPTCTNNNCAETEIQDEERHLISLLESLMVEFTEQWLWPTSDWKVDEFMSKVWRPRLRQIRQERAQMSAGDQAQMRRMGVEVHYVDENSLTEDGDEDDRYAEDDPSTYEGVYWDGSPPRDTAAEIAAENAARNAARKVQSEKDLGEIRAFFTDSEVAEILKEAARENGLEDYDIWFSIVEKLDARQNERV</sequence>